<evidence type="ECO:0000313" key="2">
    <source>
        <dbReference type="Proteomes" id="UP001483337"/>
    </source>
</evidence>
<reference evidence="1 2" key="1">
    <citation type="submission" date="2024-04" db="EMBL/GenBank/DDBJ databases">
        <title>Okeanomitos corallinicola gen. &amp; sp. nov. (Nostocales, Cyanobacteria), a new toxic marine heterocyst-forming cyanobacterium from a coral reef.</title>
        <authorList>
            <person name="Li H."/>
            <person name="Li R."/>
            <person name="Kang J."/>
            <person name="Hii K.S."/>
            <person name="Mohamed H.F."/>
            <person name="Xu X."/>
            <person name="Luo Z."/>
        </authorList>
    </citation>
    <scope>NUCLEOTIDE SEQUENCE [LARGE SCALE GENOMIC DNA]</scope>
    <source>
        <strain evidence="1 2">TIOX110</strain>
    </source>
</reference>
<proteinExistence type="predicted"/>
<keyword evidence="2" id="KW-1185">Reference proteome</keyword>
<name>A0ABZ2V1R4_9CYAN</name>
<accession>A0ABZ2V1R4</accession>
<evidence type="ECO:0000313" key="1">
    <source>
        <dbReference type="EMBL" id="WZB89608.1"/>
    </source>
</evidence>
<organism evidence="1 2">
    <name type="scientific">Okeanomitos corallinicola TIOX110</name>
    <dbReference type="NCBI Taxonomy" id="3133117"/>
    <lineage>
        <taxon>Bacteria</taxon>
        <taxon>Bacillati</taxon>
        <taxon>Cyanobacteriota</taxon>
        <taxon>Cyanophyceae</taxon>
        <taxon>Nostocales</taxon>
        <taxon>Aphanizomenonaceae</taxon>
        <taxon>Okeanomitos</taxon>
    </lineage>
</organism>
<dbReference type="Pfam" id="PF13489">
    <property type="entry name" value="Methyltransf_23"/>
    <property type="match status" value="1"/>
</dbReference>
<gene>
    <name evidence="1" type="ORF">WJM97_07940</name>
</gene>
<protein>
    <submittedName>
        <fullName evidence="1">Class I SAM-dependent methyltransferase</fullName>
    </submittedName>
</protein>
<dbReference type="Proteomes" id="UP001483337">
    <property type="component" value="Chromosome"/>
</dbReference>
<dbReference type="Gene3D" id="3.40.50.150">
    <property type="entry name" value="Vaccinia Virus protein VP39"/>
    <property type="match status" value="1"/>
</dbReference>
<dbReference type="SUPFAM" id="SSF53335">
    <property type="entry name" value="S-adenosyl-L-methionine-dependent methyltransferases"/>
    <property type="match status" value="1"/>
</dbReference>
<keyword evidence="1" id="KW-0808">Transferase</keyword>
<sequence>MKNILLQLIGWKAILIQGDPTVTDRWCWLQNYIQSGAKRTLDAGCGQGQFTMYCSQLGNQSVGLAFSSQDIHNAQIRADILCLSDIEFQVVDLRHLDEFTDQLGTFDQILLLETLEHIFDDTKVLADIYQLLRPGGILLVTTPSIDHYPLWGEKLSEYEDGGHVRWGYSQKDLVTLLEKFGIEILHQDYISGIVSQKLASWEFGLRKYNTLLSRAVTLPLRIFHFLDQPLTKLLNYPHLSVGIVGRKPL</sequence>
<dbReference type="InterPro" id="IPR029063">
    <property type="entry name" value="SAM-dependent_MTases_sf"/>
</dbReference>
<dbReference type="CDD" id="cd02440">
    <property type="entry name" value="AdoMet_MTases"/>
    <property type="match status" value="1"/>
</dbReference>
<dbReference type="EMBL" id="CP150886">
    <property type="protein sequence ID" value="WZB89608.1"/>
    <property type="molecule type" value="Genomic_DNA"/>
</dbReference>
<dbReference type="RefSeq" id="WP_353932506.1">
    <property type="nucleotide sequence ID" value="NZ_CP150886.1"/>
</dbReference>
<dbReference type="PANTHER" id="PTHR43861">
    <property type="entry name" value="TRANS-ACONITATE 2-METHYLTRANSFERASE-RELATED"/>
    <property type="match status" value="1"/>
</dbReference>
<dbReference type="GO" id="GO:0008168">
    <property type="term" value="F:methyltransferase activity"/>
    <property type="evidence" value="ECO:0007669"/>
    <property type="project" value="UniProtKB-KW"/>
</dbReference>
<keyword evidence="1" id="KW-0489">Methyltransferase</keyword>
<dbReference type="GO" id="GO:0032259">
    <property type="term" value="P:methylation"/>
    <property type="evidence" value="ECO:0007669"/>
    <property type="project" value="UniProtKB-KW"/>
</dbReference>